<keyword evidence="3 6" id="KW-0812">Transmembrane</keyword>
<feature type="transmembrane region" description="Helical" evidence="6">
    <location>
        <begin position="69"/>
        <end position="88"/>
    </location>
</feature>
<evidence type="ECO:0000256" key="6">
    <source>
        <dbReference type="SAM" id="Phobius"/>
    </source>
</evidence>
<feature type="transmembrane region" description="Helical" evidence="6">
    <location>
        <begin position="29"/>
        <end position="49"/>
    </location>
</feature>
<protein>
    <submittedName>
        <fullName evidence="7">Uncharacterized protein</fullName>
    </submittedName>
</protein>
<dbReference type="GO" id="GO:0016020">
    <property type="term" value="C:membrane"/>
    <property type="evidence" value="ECO:0007669"/>
    <property type="project" value="UniProtKB-SubCell"/>
</dbReference>
<comment type="subcellular location">
    <subcellularLocation>
        <location evidence="1">Membrane</location>
        <topology evidence="1">Multi-pass membrane protein</topology>
    </subcellularLocation>
</comment>
<dbReference type="PANTHER" id="PTHR43791">
    <property type="entry name" value="PERMEASE-RELATED"/>
    <property type="match status" value="1"/>
</dbReference>
<evidence type="ECO:0000313" key="7">
    <source>
        <dbReference type="EMBL" id="VWP00563.1"/>
    </source>
</evidence>
<proteinExistence type="predicted"/>
<reference evidence="7" key="1">
    <citation type="submission" date="2019-10" db="EMBL/GenBank/DDBJ databases">
        <authorList>
            <person name="Nor Muhammad N."/>
        </authorList>
    </citation>
    <scope>NUCLEOTIDE SEQUENCE</scope>
</reference>
<feature type="transmembrane region" description="Helical" evidence="6">
    <location>
        <begin position="315"/>
        <end position="334"/>
    </location>
</feature>
<evidence type="ECO:0000256" key="2">
    <source>
        <dbReference type="ARBA" id="ARBA00022448"/>
    </source>
</evidence>
<feature type="transmembrane region" description="Helical" evidence="6">
    <location>
        <begin position="125"/>
        <end position="144"/>
    </location>
</feature>
<sequence length="366" mass="40052">MLTKPQRLWLVETITRDNLRLSRQFKRKFVFQALRDVHVWLLFSIYFWYVFPPPQPPSLNLLALTCESQAPSLIVPGYALALFLPTIITRLGFSASTAQLLSVPPNAAGCVTTVLAGVLSDRVHTRGPFILAGSLVALAGYAILFATTDPWVGYTGTILVACGVFPSIATVRDTSLDTGPASDVSAAPMLEFARLNRNKIAQCGQQGITEEMASDFIEMGDASPLYSRLAEGDLEQQLMAALCMALVGVERWMEHLTSGTEFSVIIHFLKRTILVSEWTQSPSSGFRMTFGALDGSRSAVTELFDALGSIQKDPLAFIAVGFGYFLLFPCRFSMVGRLRIKLGRSLEGIATKLIENADKEVGKDVK</sequence>
<feature type="transmembrane region" description="Helical" evidence="6">
    <location>
        <begin position="100"/>
        <end position="119"/>
    </location>
</feature>
<gene>
    <name evidence="7" type="primary">I1RSK0</name>
</gene>
<organism evidence="7">
    <name type="scientific">Ganoderma boninense</name>
    <dbReference type="NCBI Taxonomy" id="34458"/>
    <lineage>
        <taxon>Eukaryota</taxon>
        <taxon>Fungi</taxon>
        <taxon>Dikarya</taxon>
        <taxon>Basidiomycota</taxon>
        <taxon>Agaricomycotina</taxon>
        <taxon>Agaricomycetes</taxon>
        <taxon>Polyporales</taxon>
        <taxon>Polyporaceae</taxon>
        <taxon>Ganoderma</taxon>
    </lineage>
</organism>
<accession>A0A5K1K414</accession>
<keyword evidence="2" id="KW-0813">Transport</keyword>
<keyword evidence="4 6" id="KW-1133">Transmembrane helix</keyword>
<dbReference type="EMBL" id="LR728598">
    <property type="protein sequence ID" value="VWP00563.1"/>
    <property type="molecule type" value="Genomic_DNA"/>
</dbReference>
<dbReference type="AlphaFoldDB" id="A0A5K1K414"/>
<dbReference type="InterPro" id="IPR036259">
    <property type="entry name" value="MFS_trans_sf"/>
</dbReference>
<evidence type="ECO:0000256" key="3">
    <source>
        <dbReference type="ARBA" id="ARBA00022692"/>
    </source>
</evidence>
<dbReference type="PANTHER" id="PTHR43791:SF36">
    <property type="entry name" value="TRANSPORTER, PUTATIVE (AFU_ORTHOLOGUE AFUA_6G08340)-RELATED"/>
    <property type="match status" value="1"/>
</dbReference>
<dbReference type="Gene3D" id="1.20.1250.20">
    <property type="entry name" value="MFS general substrate transporter like domains"/>
    <property type="match status" value="1"/>
</dbReference>
<evidence type="ECO:0000256" key="5">
    <source>
        <dbReference type="ARBA" id="ARBA00023136"/>
    </source>
</evidence>
<dbReference type="GO" id="GO:0022857">
    <property type="term" value="F:transmembrane transporter activity"/>
    <property type="evidence" value="ECO:0007669"/>
    <property type="project" value="TreeGrafter"/>
</dbReference>
<evidence type="ECO:0000256" key="4">
    <source>
        <dbReference type="ARBA" id="ARBA00022989"/>
    </source>
</evidence>
<evidence type="ECO:0000256" key="1">
    <source>
        <dbReference type="ARBA" id="ARBA00004141"/>
    </source>
</evidence>
<keyword evidence="5 6" id="KW-0472">Membrane</keyword>
<feature type="transmembrane region" description="Helical" evidence="6">
    <location>
        <begin position="151"/>
        <end position="169"/>
    </location>
</feature>
<name>A0A5K1K414_9APHY</name>
<dbReference type="SUPFAM" id="SSF103473">
    <property type="entry name" value="MFS general substrate transporter"/>
    <property type="match status" value="1"/>
</dbReference>